<evidence type="ECO:0000313" key="3">
    <source>
        <dbReference type="Proteomes" id="UP001642464"/>
    </source>
</evidence>
<keyword evidence="3" id="KW-1185">Reference proteome</keyword>
<protein>
    <submittedName>
        <fullName evidence="2">Uncharacterized protein</fullName>
    </submittedName>
</protein>
<evidence type="ECO:0000313" key="2">
    <source>
        <dbReference type="EMBL" id="CAK9114994.1"/>
    </source>
</evidence>
<evidence type="ECO:0000256" key="1">
    <source>
        <dbReference type="SAM" id="MobiDB-lite"/>
    </source>
</evidence>
<sequence>MSWKWQWSGKATGKGSKGKGRSWNIWGTSSSSSQPSVSELRTALKEAIKSTSGSNASDGSLVKAVQQIVGEDDDKEDLKNQQKDLNLRKKLVAKISRLKKAKMEKTRAWTLYKEELKKHQDAEQEKFKSDMEGIDLEIQKAMDKIEELDIDAATRDVKGADAMDMDAATNRELKQQLLLAQREQSNTARMLALLQTQFNAYVGQGAHGPMPSEPRIAASPSDLRKQRLNAIEKTGPTYPSQIPTFRLDEDRERSPRRSEPGGADSQELNKLG</sequence>
<feature type="compositionally biased region" description="Low complexity" evidence="1">
    <location>
        <begin position="29"/>
        <end position="38"/>
    </location>
</feature>
<feature type="region of interest" description="Disordered" evidence="1">
    <location>
        <begin position="1"/>
        <end position="38"/>
    </location>
</feature>
<dbReference type="Proteomes" id="UP001642464">
    <property type="component" value="Unassembled WGS sequence"/>
</dbReference>
<gene>
    <name evidence="2" type="ORF">SCF082_LOCUS53243</name>
</gene>
<reference evidence="2 3" key="1">
    <citation type="submission" date="2024-02" db="EMBL/GenBank/DDBJ databases">
        <authorList>
            <person name="Chen Y."/>
            <person name="Shah S."/>
            <person name="Dougan E. K."/>
            <person name="Thang M."/>
            <person name="Chan C."/>
        </authorList>
    </citation>
    <scope>NUCLEOTIDE SEQUENCE [LARGE SCALE GENOMIC DNA]</scope>
</reference>
<feature type="region of interest" description="Disordered" evidence="1">
    <location>
        <begin position="205"/>
        <end position="272"/>
    </location>
</feature>
<name>A0ABP0SS73_9DINO</name>
<organism evidence="2 3">
    <name type="scientific">Durusdinium trenchii</name>
    <dbReference type="NCBI Taxonomy" id="1381693"/>
    <lineage>
        <taxon>Eukaryota</taxon>
        <taxon>Sar</taxon>
        <taxon>Alveolata</taxon>
        <taxon>Dinophyceae</taxon>
        <taxon>Suessiales</taxon>
        <taxon>Symbiodiniaceae</taxon>
        <taxon>Durusdinium</taxon>
    </lineage>
</organism>
<accession>A0ABP0SS73</accession>
<proteinExistence type="predicted"/>
<dbReference type="EMBL" id="CAXAMM010044517">
    <property type="protein sequence ID" value="CAK9114994.1"/>
    <property type="molecule type" value="Genomic_DNA"/>
</dbReference>
<feature type="compositionally biased region" description="Basic and acidic residues" evidence="1">
    <location>
        <begin position="246"/>
        <end position="259"/>
    </location>
</feature>
<comment type="caution">
    <text evidence="2">The sequence shown here is derived from an EMBL/GenBank/DDBJ whole genome shotgun (WGS) entry which is preliminary data.</text>
</comment>